<keyword evidence="3" id="KW-1185">Reference proteome</keyword>
<dbReference type="Proteomes" id="UP000256345">
    <property type="component" value="Unassembled WGS sequence"/>
</dbReference>
<proteinExistence type="predicted"/>
<protein>
    <submittedName>
        <fullName evidence="2">Cardiolipin synthase</fullName>
    </submittedName>
</protein>
<dbReference type="EMBL" id="QUMU01000011">
    <property type="protein sequence ID" value="REG26808.1"/>
    <property type="molecule type" value="Genomic_DNA"/>
</dbReference>
<dbReference type="CDD" id="cd09110">
    <property type="entry name" value="PLDc_CLS_1"/>
    <property type="match status" value="1"/>
</dbReference>
<dbReference type="CDD" id="cd09159">
    <property type="entry name" value="PLDc_ybhO_like_2"/>
    <property type="match status" value="1"/>
</dbReference>
<name>A0ABX9JTL3_9BACT</name>
<dbReference type="SUPFAM" id="SSF56024">
    <property type="entry name" value="Phospholipase D/nuclease"/>
    <property type="match status" value="2"/>
</dbReference>
<dbReference type="PANTHER" id="PTHR21248:SF22">
    <property type="entry name" value="PHOSPHOLIPASE D"/>
    <property type="match status" value="1"/>
</dbReference>
<feature type="domain" description="PLD phosphodiesterase" evidence="1">
    <location>
        <begin position="351"/>
        <end position="378"/>
    </location>
</feature>
<dbReference type="Pfam" id="PF13091">
    <property type="entry name" value="PLDc_2"/>
    <property type="match status" value="2"/>
</dbReference>
<reference evidence="2 3" key="1">
    <citation type="submission" date="2018-08" db="EMBL/GenBank/DDBJ databases">
        <title>Genomic Encyclopedia of Archaeal and Bacterial Type Strains, Phase II (KMG-II): from individual species to whole genera.</title>
        <authorList>
            <person name="Goeker M."/>
        </authorList>
    </citation>
    <scope>NUCLEOTIDE SEQUENCE [LARGE SCALE GENOMIC DNA]</scope>
    <source>
        <strain evidence="2 3">DSM 2261</strain>
    </source>
</reference>
<dbReference type="InterPro" id="IPR025202">
    <property type="entry name" value="PLD-like_dom"/>
</dbReference>
<dbReference type="Gene3D" id="3.30.870.10">
    <property type="entry name" value="Endonuclease Chain A"/>
    <property type="match status" value="2"/>
</dbReference>
<evidence type="ECO:0000313" key="3">
    <source>
        <dbReference type="Proteomes" id="UP000256345"/>
    </source>
</evidence>
<comment type="caution">
    <text evidence="2">The sequence shown here is derived from an EMBL/GenBank/DDBJ whole genome shotgun (WGS) entry which is preliminary data.</text>
</comment>
<dbReference type="InterPro" id="IPR001736">
    <property type="entry name" value="PLipase_D/transphosphatidylase"/>
</dbReference>
<accession>A0ABX9JTL3</accession>
<dbReference type="SMART" id="SM00155">
    <property type="entry name" value="PLDc"/>
    <property type="match status" value="2"/>
</dbReference>
<sequence>MAPFVRASPARRRPYLSTLMESPPTEAQDWEAPDHRNRQHEMRGPMTLPPGLGAFNHALYQSTRVRLEPGHRVELVENGAIFDEIVEAIRQATESVHILVFIWRPSEPSERIIEALCERARAGVACRVIVDPVGSEEVSGEHDFDPMVEWRLREGGVEVHYFRPLSGRWLGRLFGRTHHKLVLIDGKVGFTGGFGIWKSWQGQGDSPEEWRDTNVRVEGPAVRDMQIAFARSWQECGGALLPESCFPEPSPGFEHDTCAGFVESIGASGISEAERMLRMVFAEARERLWIANAYFTPPKAILEQLLEKRKQGVDVRVLAAGPVHDWRIVRASQRATYERMLKGGVRMWEYQPSMMHSKTVLVDDWLTVVGSTNLDALSLHRMREGSLVVADRRLAAKLAQCWARDLTHSKEVTLASGGRTNPWRRFARRVTQLLAVDR</sequence>
<organism evidence="2 3">
    <name type="scientific">Archangium gephyra</name>
    <dbReference type="NCBI Taxonomy" id="48"/>
    <lineage>
        <taxon>Bacteria</taxon>
        <taxon>Pseudomonadati</taxon>
        <taxon>Myxococcota</taxon>
        <taxon>Myxococcia</taxon>
        <taxon>Myxococcales</taxon>
        <taxon>Cystobacterineae</taxon>
        <taxon>Archangiaceae</taxon>
        <taxon>Archangium</taxon>
    </lineage>
</organism>
<evidence type="ECO:0000313" key="2">
    <source>
        <dbReference type="EMBL" id="REG26808.1"/>
    </source>
</evidence>
<gene>
    <name evidence="2" type="ORF">ATI61_111359</name>
</gene>
<dbReference type="PANTHER" id="PTHR21248">
    <property type="entry name" value="CARDIOLIPIN SYNTHASE"/>
    <property type="match status" value="1"/>
</dbReference>
<dbReference type="PROSITE" id="PS50035">
    <property type="entry name" value="PLD"/>
    <property type="match status" value="1"/>
</dbReference>
<evidence type="ECO:0000259" key="1">
    <source>
        <dbReference type="PROSITE" id="PS50035"/>
    </source>
</evidence>